<accession>A0A9D2S0K3</accession>
<dbReference type="GO" id="GO:0003774">
    <property type="term" value="F:cytoskeletal motor activity"/>
    <property type="evidence" value="ECO:0007669"/>
    <property type="project" value="InterPro"/>
</dbReference>
<reference evidence="5" key="2">
    <citation type="submission" date="2021-04" db="EMBL/GenBank/DDBJ databases">
        <authorList>
            <person name="Gilroy R."/>
        </authorList>
    </citation>
    <scope>NUCLEOTIDE SEQUENCE</scope>
    <source>
        <strain evidence="5">ChiBcec8-14828</strain>
    </source>
</reference>
<dbReference type="AlphaFoldDB" id="A0A9D2S0K3"/>
<evidence type="ECO:0000256" key="2">
    <source>
        <dbReference type="ARBA" id="ARBA00009272"/>
    </source>
</evidence>
<evidence type="ECO:0000313" key="6">
    <source>
        <dbReference type="Proteomes" id="UP000824209"/>
    </source>
</evidence>
<dbReference type="Pfam" id="PF02049">
    <property type="entry name" value="FliE"/>
    <property type="match status" value="1"/>
</dbReference>
<protein>
    <recommendedName>
        <fullName evidence="4">Flagellar hook-basal body complex protein FliE</fullName>
    </recommendedName>
</protein>
<dbReference type="PRINTS" id="PR01006">
    <property type="entry name" value="FLGHOOKFLIE"/>
</dbReference>
<comment type="caution">
    <text evidence="5">The sequence shown here is derived from an EMBL/GenBank/DDBJ whole genome shotgun (WGS) entry which is preliminary data.</text>
</comment>
<evidence type="ECO:0000313" key="5">
    <source>
        <dbReference type="EMBL" id="HJB39708.1"/>
    </source>
</evidence>
<dbReference type="HAMAP" id="MF_00724">
    <property type="entry name" value="FliE"/>
    <property type="match status" value="1"/>
</dbReference>
<evidence type="ECO:0000256" key="4">
    <source>
        <dbReference type="HAMAP-Rule" id="MF_00724"/>
    </source>
</evidence>
<keyword evidence="3 4" id="KW-0975">Bacterial flagellum</keyword>
<reference evidence="5" key="1">
    <citation type="journal article" date="2021" name="PeerJ">
        <title>Extensive microbial diversity within the chicken gut microbiome revealed by metagenomics and culture.</title>
        <authorList>
            <person name="Gilroy R."/>
            <person name="Ravi A."/>
            <person name="Getino M."/>
            <person name="Pursley I."/>
            <person name="Horton D.L."/>
            <person name="Alikhan N.F."/>
            <person name="Baker D."/>
            <person name="Gharbi K."/>
            <person name="Hall N."/>
            <person name="Watson M."/>
            <person name="Adriaenssens E.M."/>
            <person name="Foster-Nyarko E."/>
            <person name="Jarju S."/>
            <person name="Secka A."/>
            <person name="Antonio M."/>
            <person name="Oren A."/>
            <person name="Chaudhuri R.R."/>
            <person name="La Ragione R."/>
            <person name="Hildebrand F."/>
            <person name="Pallen M.J."/>
        </authorList>
    </citation>
    <scope>NUCLEOTIDE SEQUENCE</scope>
    <source>
        <strain evidence="5">ChiBcec8-14828</strain>
    </source>
</reference>
<comment type="similarity">
    <text evidence="2 4">Belongs to the FliE family.</text>
</comment>
<gene>
    <name evidence="4" type="primary">fliE</name>
    <name evidence="5" type="ORF">H9943_04845</name>
</gene>
<dbReference type="GO" id="GO:0009425">
    <property type="term" value="C:bacterial-type flagellum basal body"/>
    <property type="evidence" value="ECO:0007669"/>
    <property type="project" value="UniProtKB-SubCell"/>
</dbReference>
<evidence type="ECO:0000256" key="3">
    <source>
        <dbReference type="ARBA" id="ARBA00023143"/>
    </source>
</evidence>
<dbReference type="GO" id="GO:0005198">
    <property type="term" value="F:structural molecule activity"/>
    <property type="evidence" value="ECO:0007669"/>
    <property type="project" value="InterPro"/>
</dbReference>
<dbReference type="Proteomes" id="UP000824209">
    <property type="component" value="Unassembled WGS sequence"/>
</dbReference>
<dbReference type="PANTHER" id="PTHR34653">
    <property type="match status" value="1"/>
</dbReference>
<dbReference type="PANTHER" id="PTHR34653:SF1">
    <property type="entry name" value="FLAGELLAR HOOK-BASAL BODY COMPLEX PROTEIN FLIE"/>
    <property type="match status" value="1"/>
</dbReference>
<dbReference type="EMBL" id="DWYA01000048">
    <property type="protein sequence ID" value="HJB39708.1"/>
    <property type="molecule type" value="Genomic_DNA"/>
</dbReference>
<keyword evidence="5" id="KW-0282">Flagellum</keyword>
<evidence type="ECO:0000256" key="1">
    <source>
        <dbReference type="ARBA" id="ARBA00004117"/>
    </source>
</evidence>
<proteinExistence type="inferred from homology"/>
<sequence length="102" mass="11365">MVFMQGITPIEPMERMSFENAGAAVDQSQGKQFSSILQQAVQELEQAQSNSNADTMMLVNGEVDDIAQVQINSMKTSTLLQTTVQLTSRMVNTYKEIMQMQV</sequence>
<name>A0A9D2S0K3_9FIRM</name>
<keyword evidence="5" id="KW-0966">Cell projection</keyword>
<comment type="subcellular location">
    <subcellularLocation>
        <location evidence="1 4">Bacterial flagellum basal body</location>
    </subcellularLocation>
</comment>
<dbReference type="InterPro" id="IPR001624">
    <property type="entry name" value="FliE"/>
</dbReference>
<organism evidence="5 6">
    <name type="scientific">Candidatus Ruthenibacterium avium</name>
    <dbReference type="NCBI Taxonomy" id="2838751"/>
    <lineage>
        <taxon>Bacteria</taxon>
        <taxon>Bacillati</taxon>
        <taxon>Bacillota</taxon>
        <taxon>Clostridia</taxon>
        <taxon>Eubacteriales</taxon>
        <taxon>Oscillospiraceae</taxon>
        <taxon>Ruthenibacterium</taxon>
    </lineage>
</organism>
<keyword evidence="5" id="KW-0969">Cilium</keyword>
<dbReference type="GO" id="GO:0071973">
    <property type="term" value="P:bacterial-type flagellum-dependent cell motility"/>
    <property type="evidence" value="ECO:0007669"/>
    <property type="project" value="InterPro"/>
</dbReference>